<accession>A0A3N0XP49</accession>
<evidence type="ECO:0000313" key="5">
    <source>
        <dbReference type="EMBL" id="ROI83807.1"/>
    </source>
</evidence>
<gene>
    <name evidence="5" type="ORF">DPX16_14749</name>
</gene>
<feature type="region of interest" description="Disordered" evidence="2">
    <location>
        <begin position="1"/>
        <end position="20"/>
    </location>
</feature>
<dbReference type="GO" id="GO:0050659">
    <property type="term" value="F:N-acetylgalactosamine 4-sulfate 6-O-sulfotransferase activity"/>
    <property type="evidence" value="ECO:0007669"/>
    <property type="project" value="TreeGrafter"/>
</dbReference>
<dbReference type="InterPro" id="IPR000863">
    <property type="entry name" value="Sulfotransferase_dom"/>
</dbReference>
<evidence type="ECO:0000259" key="4">
    <source>
        <dbReference type="Pfam" id="PF00685"/>
    </source>
</evidence>
<keyword evidence="1 5" id="KW-0808">Transferase</keyword>
<keyword evidence="3" id="KW-1133">Transmembrane helix</keyword>
<dbReference type="EC" id="2.8.2.-" evidence="1"/>
<evidence type="ECO:0000256" key="1">
    <source>
        <dbReference type="RuleBase" id="RU361155"/>
    </source>
</evidence>
<dbReference type="OrthoDB" id="8068875at2759"/>
<name>A0A3N0XP49_ANAGA</name>
<feature type="transmembrane region" description="Helical" evidence="3">
    <location>
        <begin position="29"/>
        <end position="48"/>
    </location>
</feature>
<protein>
    <recommendedName>
        <fullName evidence="1">Sulfotransferase</fullName>
        <ecNumber evidence="1">2.8.2.-</ecNumber>
    </recommendedName>
</protein>
<dbReference type="PANTHER" id="PTHR15723:SF0">
    <property type="entry name" value="CARBOHYDRATE SULFOTRANSFERASE 15"/>
    <property type="match status" value="1"/>
</dbReference>
<feature type="region of interest" description="Disordered" evidence="2">
    <location>
        <begin position="413"/>
        <end position="435"/>
    </location>
</feature>
<dbReference type="GO" id="GO:0019319">
    <property type="term" value="P:hexose biosynthetic process"/>
    <property type="evidence" value="ECO:0007669"/>
    <property type="project" value="TreeGrafter"/>
</dbReference>
<feature type="compositionally biased region" description="Polar residues" evidence="2">
    <location>
        <begin position="1"/>
        <end position="11"/>
    </location>
</feature>
<comment type="caution">
    <text evidence="5">The sequence shown here is derived from an EMBL/GenBank/DDBJ whole genome shotgun (WGS) entry which is preliminary data.</text>
</comment>
<dbReference type="PANTHER" id="PTHR15723">
    <property type="entry name" value="CARBOHYDRATE SULFOTRANSFERASE 15"/>
    <property type="match status" value="1"/>
</dbReference>
<keyword evidence="6" id="KW-1185">Reference proteome</keyword>
<dbReference type="SUPFAM" id="SSF52540">
    <property type="entry name" value="P-loop containing nucleoside triphosphate hydrolases"/>
    <property type="match status" value="1"/>
</dbReference>
<keyword evidence="3" id="KW-0812">Transmembrane</keyword>
<dbReference type="EMBL" id="RJVU01067364">
    <property type="protein sequence ID" value="ROI83807.1"/>
    <property type="molecule type" value="Genomic_DNA"/>
</dbReference>
<organism evidence="5 6">
    <name type="scientific">Anabarilius grahami</name>
    <name type="common">Kanglang fish</name>
    <name type="synonym">Barilius grahami</name>
    <dbReference type="NCBI Taxonomy" id="495550"/>
    <lineage>
        <taxon>Eukaryota</taxon>
        <taxon>Metazoa</taxon>
        <taxon>Chordata</taxon>
        <taxon>Craniata</taxon>
        <taxon>Vertebrata</taxon>
        <taxon>Euteleostomi</taxon>
        <taxon>Actinopterygii</taxon>
        <taxon>Neopterygii</taxon>
        <taxon>Teleostei</taxon>
        <taxon>Ostariophysi</taxon>
        <taxon>Cypriniformes</taxon>
        <taxon>Xenocyprididae</taxon>
        <taxon>Xenocypridinae</taxon>
        <taxon>Xenocypridinae incertae sedis</taxon>
        <taxon>Anabarilius</taxon>
    </lineage>
</organism>
<reference evidence="5 6" key="1">
    <citation type="submission" date="2018-10" db="EMBL/GenBank/DDBJ databases">
        <title>Genome assembly for a Yunnan-Guizhou Plateau 3E fish, Anabarilius grahami (Regan), and its evolutionary and genetic applications.</title>
        <authorList>
            <person name="Jiang W."/>
        </authorList>
    </citation>
    <scope>NUCLEOTIDE SEQUENCE [LARGE SCALE GENOMIC DNA]</scope>
    <source>
        <strain evidence="5">AG-KIZ</strain>
        <tissue evidence="5">Muscle</tissue>
    </source>
</reference>
<feature type="domain" description="Sulfotransferase" evidence="4">
    <location>
        <begin position="169"/>
        <end position="431"/>
    </location>
</feature>
<evidence type="ECO:0000313" key="6">
    <source>
        <dbReference type="Proteomes" id="UP000281406"/>
    </source>
</evidence>
<dbReference type="Proteomes" id="UP000281406">
    <property type="component" value="Unassembled WGS sequence"/>
</dbReference>
<comment type="similarity">
    <text evidence="1">Belongs to the sulfotransferase 1 family.</text>
</comment>
<dbReference type="AlphaFoldDB" id="A0A3N0XP49"/>
<evidence type="ECO:0000256" key="3">
    <source>
        <dbReference type="SAM" id="Phobius"/>
    </source>
</evidence>
<dbReference type="InterPro" id="IPR052654">
    <property type="entry name" value="CS_Sulfotransferase"/>
</dbReference>
<proteinExistence type="inferred from homology"/>
<evidence type="ECO:0000256" key="2">
    <source>
        <dbReference type="SAM" id="MobiDB-lite"/>
    </source>
</evidence>
<dbReference type="Pfam" id="PF00685">
    <property type="entry name" value="Sulfotransfer_1"/>
    <property type="match status" value="1"/>
</dbReference>
<dbReference type="Gene3D" id="3.40.50.300">
    <property type="entry name" value="P-loop containing nucleotide triphosphate hydrolases"/>
    <property type="match status" value="1"/>
</dbReference>
<keyword evidence="3" id="KW-0472">Membrane</keyword>
<dbReference type="InterPro" id="IPR027417">
    <property type="entry name" value="P-loop_NTPase"/>
</dbReference>
<sequence>MSRSEFTSGSLQLKVPHDAPQRSPSHANLAKFCGFILLVFFIMASYLLSGERKTLLEDLSESTLRDLVRSIGTKVTFRARRVPAVSELLDLDPHMFSVIPQHFLPDVKNPCWYEELRGNVSANPYGSNLFGPLSGNMRIAFERLSTTFRQRLILRDGKLQRLRCLPYFYIIGQPKCGTTDLYERLRLHPDVHLTPPKEPHWWSRKRFGIIRPGDPPLTRFPLDHYLDLFDPVAQRIQHGLLGNSSSSDIITGEASASTMWDSLAWLYLHDISREAEPPSLVQDFIHAVQPDARLIAILRDPVERLYSDYLYFGTSNKSALDFHQKVCKSLRLFDACLRDAGLRACVYSSALYNAMSVRLQVGLYVVFILDWLSVFSRDQLLVLRLEDHTANLTHSMSRIFHFLRLGPVSEQTERLISRRPASNTRHQSDRNLGPMEPSTRELLRLFYAPFNQKLSAVLQDESFTW</sequence>